<evidence type="ECO:0000256" key="1">
    <source>
        <dbReference type="ARBA" id="ARBA00022777"/>
    </source>
</evidence>
<dbReference type="Proteomes" id="UP001269819">
    <property type="component" value="Unassembled WGS sequence"/>
</dbReference>
<accession>A0ABU3VVW2</accession>
<dbReference type="PANTHER" id="PTHR33121:SF23">
    <property type="entry name" value="CYCLIC DI-GMP PHOSPHODIESTERASE PDEB"/>
    <property type="match status" value="1"/>
</dbReference>
<keyword evidence="1" id="KW-0808">Transferase</keyword>
<proteinExistence type="predicted"/>
<dbReference type="InterPro" id="IPR001633">
    <property type="entry name" value="EAL_dom"/>
</dbReference>
<dbReference type="InterPro" id="IPR050706">
    <property type="entry name" value="Cyclic-di-GMP_PDE-like"/>
</dbReference>
<dbReference type="CDD" id="cd00130">
    <property type="entry name" value="PAS"/>
    <property type="match status" value="2"/>
</dbReference>
<dbReference type="RefSeq" id="WP_316973171.1">
    <property type="nucleotide sequence ID" value="NZ_JAWIIJ010000003.1"/>
</dbReference>
<dbReference type="EMBL" id="JAWIIJ010000003">
    <property type="protein sequence ID" value="MDV2078399.1"/>
    <property type="molecule type" value="Genomic_DNA"/>
</dbReference>
<evidence type="ECO:0000259" key="3">
    <source>
        <dbReference type="PROSITE" id="PS50887"/>
    </source>
</evidence>
<name>A0ABU3VVW2_9GAMM</name>
<dbReference type="SUPFAM" id="SSF55785">
    <property type="entry name" value="PYP-like sensor domain (PAS domain)"/>
    <property type="match status" value="3"/>
</dbReference>
<dbReference type="SUPFAM" id="SSF141868">
    <property type="entry name" value="EAL domain-like"/>
    <property type="match status" value="1"/>
</dbReference>
<keyword evidence="5" id="KW-1185">Reference proteome</keyword>
<dbReference type="PROSITE" id="PS50887">
    <property type="entry name" value="GGDEF"/>
    <property type="match status" value="1"/>
</dbReference>
<gene>
    <name evidence="4" type="ORF">RYS15_06870</name>
</gene>
<organism evidence="4 5">
    <name type="scientific">Marinobacter xestospongiae</name>
    <dbReference type="NCBI Taxonomy" id="994319"/>
    <lineage>
        <taxon>Bacteria</taxon>
        <taxon>Pseudomonadati</taxon>
        <taxon>Pseudomonadota</taxon>
        <taxon>Gammaproteobacteria</taxon>
        <taxon>Pseudomonadales</taxon>
        <taxon>Marinobacteraceae</taxon>
        <taxon>Marinobacter</taxon>
    </lineage>
</organism>
<dbReference type="InterPro" id="IPR035965">
    <property type="entry name" value="PAS-like_dom_sf"/>
</dbReference>
<dbReference type="Pfam" id="PF00563">
    <property type="entry name" value="EAL"/>
    <property type="match status" value="1"/>
</dbReference>
<keyword evidence="1" id="KW-0418">Kinase</keyword>
<dbReference type="PANTHER" id="PTHR33121">
    <property type="entry name" value="CYCLIC DI-GMP PHOSPHODIESTERASE PDEF"/>
    <property type="match status" value="1"/>
</dbReference>
<dbReference type="Gene3D" id="3.30.70.270">
    <property type="match status" value="1"/>
</dbReference>
<protein>
    <submittedName>
        <fullName evidence="4">EAL domain-containing protein</fullName>
    </submittedName>
</protein>
<feature type="domain" description="GGDEF" evidence="3">
    <location>
        <begin position="405"/>
        <end position="539"/>
    </location>
</feature>
<dbReference type="NCBIfam" id="TIGR00254">
    <property type="entry name" value="GGDEF"/>
    <property type="match status" value="1"/>
</dbReference>
<sequence length="811" mass="90941">MKEFYIRRYRSDPQDTSGRRGLLRVNDTGRITYADADAEVLLGYGHGDLRDCPVSRLIATRQDDPFASGHRHQFRLGHPVTITLRHNDGYFFTAEVALRLEQRDADQPADARIVWRDGLQLDPRLLQMMETSAGLGLWELDLASNQVSWSEGLFSLLELRPGCDITPEQALFYCQGNQPRVRALFRRCIRTGQGFDHTFELITARQNLRRVRLTGRAFHEDGQVVRLAGTLVDQTATQQQERAANEARELLGAILGASQDLVVAVDRELRLICCNDAYRHHFEATYQCRPQVGDSLAELLQAWPNDRRLLERLWHRTFEREGFTVEMPLTTRHSGAPVFEVHYQLLRSRDGETLGAVHVARDITDKVRSGGRRAYLSSHDPITGLLNRREFLARTGKWLESGHAQGGALLYLDLDHFTSFNDTAGSGTCDRYLRELASAIGLKVRQRDALARLAGDTFALLLENCAEAEARKVASNILELIEEFVFEWQGQQLATTASAGLLLLGEGLEEAPKDLLSQAADLCHTAKVAGRNRLHAAYADSEALQESEARRLLSHIHQCLDQHTLVLEYQSLRPVSSVTWGDHIEILARFQNPDGDGLLRPGDFLPVAERFDLAKRIDREVIRQTLDWLSRHRLLEPRLKYCGFNLSLASVLDDGFAEFLQTQLAASAFPNESFCLEVSEAHATQYPDEVAVLCDALHELGCRVALDGAGASVESYTLAARLPVDIIKLDQKMVQQLERDPVQQVMVEALHKIAEGAGKATVAPFIEDDDTLRRIRALGIHFGQGYRLHRPRPLADLTPAVVDLETGRIGG</sequence>
<evidence type="ECO:0000313" key="4">
    <source>
        <dbReference type="EMBL" id="MDV2078399.1"/>
    </source>
</evidence>
<reference evidence="4 5" key="1">
    <citation type="submission" date="2023-10" db="EMBL/GenBank/DDBJ databases">
        <title>Characteristics and mechanism of a salt-tolerant marine origin heterotrophic nitrifying- aerobic denitrifying bacteria Marinobacter xestospongiae HN1.</title>
        <authorList>
            <person name="Qi R."/>
        </authorList>
    </citation>
    <scope>NUCLEOTIDE SEQUENCE [LARGE SCALE GENOMIC DNA]</scope>
    <source>
        <strain evidence="4 5">HN1</strain>
    </source>
</reference>
<dbReference type="InterPro" id="IPR029787">
    <property type="entry name" value="Nucleotide_cyclase"/>
</dbReference>
<dbReference type="InterPro" id="IPR013656">
    <property type="entry name" value="PAS_4"/>
</dbReference>
<evidence type="ECO:0000313" key="5">
    <source>
        <dbReference type="Proteomes" id="UP001269819"/>
    </source>
</evidence>
<dbReference type="SUPFAM" id="SSF55073">
    <property type="entry name" value="Nucleotide cyclase"/>
    <property type="match status" value="1"/>
</dbReference>
<evidence type="ECO:0000259" key="2">
    <source>
        <dbReference type="PROSITE" id="PS50883"/>
    </source>
</evidence>
<comment type="caution">
    <text evidence="4">The sequence shown here is derived from an EMBL/GenBank/DDBJ whole genome shotgun (WGS) entry which is preliminary data.</text>
</comment>
<dbReference type="InterPro" id="IPR035919">
    <property type="entry name" value="EAL_sf"/>
</dbReference>
<dbReference type="InterPro" id="IPR000160">
    <property type="entry name" value="GGDEF_dom"/>
</dbReference>
<dbReference type="SMART" id="SM00091">
    <property type="entry name" value="PAS"/>
    <property type="match status" value="2"/>
</dbReference>
<dbReference type="Gene3D" id="3.20.20.450">
    <property type="entry name" value="EAL domain"/>
    <property type="match status" value="1"/>
</dbReference>
<dbReference type="SMART" id="SM00052">
    <property type="entry name" value="EAL"/>
    <property type="match status" value="1"/>
</dbReference>
<dbReference type="SMART" id="SM00267">
    <property type="entry name" value="GGDEF"/>
    <property type="match status" value="1"/>
</dbReference>
<dbReference type="Gene3D" id="3.30.450.20">
    <property type="entry name" value="PAS domain"/>
    <property type="match status" value="2"/>
</dbReference>
<dbReference type="Pfam" id="PF08448">
    <property type="entry name" value="PAS_4"/>
    <property type="match status" value="1"/>
</dbReference>
<dbReference type="PROSITE" id="PS50883">
    <property type="entry name" value="EAL"/>
    <property type="match status" value="1"/>
</dbReference>
<dbReference type="CDD" id="cd01948">
    <property type="entry name" value="EAL"/>
    <property type="match status" value="1"/>
</dbReference>
<dbReference type="Pfam" id="PF00990">
    <property type="entry name" value="GGDEF"/>
    <property type="match status" value="1"/>
</dbReference>
<dbReference type="InterPro" id="IPR000014">
    <property type="entry name" value="PAS"/>
</dbReference>
<dbReference type="CDD" id="cd01949">
    <property type="entry name" value="GGDEF"/>
    <property type="match status" value="1"/>
</dbReference>
<feature type="domain" description="EAL" evidence="2">
    <location>
        <begin position="549"/>
        <end position="805"/>
    </location>
</feature>
<dbReference type="InterPro" id="IPR043128">
    <property type="entry name" value="Rev_trsase/Diguanyl_cyclase"/>
</dbReference>